<dbReference type="Proteomes" id="UP000471120">
    <property type="component" value="Unassembled WGS sequence"/>
</dbReference>
<name>A0A6P2CH66_9NOCA</name>
<evidence type="ECO:0000256" key="3">
    <source>
        <dbReference type="PIRSR" id="PIRSR605511-1"/>
    </source>
</evidence>
<comment type="similarity">
    <text evidence="1">Belongs to the SMP-30/CGR1 family.</text>
</comment>
<reference evidence="6 7" key="1">
    <citation type="submission" date="2018-07" db="EMBL/GenBank/DDBJ databases">
        <title>Genome sequence of Rhodococcus rhodnii ATCC 35071 from Rhodnius prolixus.</title>
        <authorList>
            <person name="Patel V."/>
            <person name="Vogel K.J."/>
        </authorList>
    </citation>
    <scope>NUCLEOTIDE SEQUENCE [LARGE SCALE GENOMIC DNA]</scope>
    <source>
        <strain evidence="6 7">ATCC 35071</strain>
    </source>
</reference>
<evidence type="ECO:0000259" key="5">
    <source>
        <dbReference type="Pfam" id="PF08450"/>
    </source>
</evidence>
<feature type="binding site" evidence="4">
    <location>
        <position position="118"/>
    </location>
    <ligand>
        <name>substrate</name>
    </ligand>
</feature>
<evidence type="ECO:0000313" key="7">
    <source>
        <dbReference type="Proteomes" id="UP000471120"/>
    </source>
</evidence>
<feature type="domain" description="SMP-30/Gluconolactonase/LRE-like region" evidence="5">
    <location>
        <begin position="16"/>
        <end position="272"/>
    </location>
</feature>
<feature type="binding site" evidence="4">
    <location>
        <position position="16"/>
    </location>
    <ligand>
        <name>a divalent metal cation</name>
        <dbReference type="ChEBI" id="CHEBI:60240"/>
    </ligand>
</feature>
<feature type="binding site" evidence="4">
    <location>
        <position position="100"/>
    </location>
    <ligand>
        <name>substrate</name>
    </ligand>
</feature>
<feature type="binding site" evidence="4">
    <location>
        <position position="211"/>
    </location>
    <ligand>
        <name>a divalent metal cation</name>
        <dbReference type="ChEBI" id="CHEBI:60240"/>
    </ligand>
</feature>
<comment type="cofactor">
    <cofactor evidence="4">
        <name>Zn(2+)</name>
        <dbReference type="ChEBI" id="CHEBI:29105"/>
    </cofactor>
    <text evidence="4">Binds 1 divalent metal cation per subunit.</text>
</comment>
<dbReference type="GO" id="GO:0046872">
    <property type="term" value="F:metal ion binding"/>
    <property type="evidence" value="ECO:0007669"/>
    <property type="project" value="UniProtKB-KW"/>
</dbReference>
<evidence type="ECO:0000256" key="4">
    <source>
        <dbReference type="PIRSR" id="PIRSR605511-2"/>
    </source>
</evidence>
<dbReference type="AlphaFoldDB" id="A0A6P2CH66"/>
<keyword evidence="4" id="KW-0479">Metal-binding</keyword>
<feature type="binding site" evidence="4">
    <location>
        <position position="150"/>
    </location>
    <ligand>
        <name>a divalent metal cation</name>
        <dbReference type="ChEBI" id="CHEBI:60240"/>
    </ligand>
</feature>
<dbReference type="SUPFAM" id="SSF63829">
    <property type="entry name" value="Calcium-dependent phosphotriesterase"/>
    <property type="match status" value="1"/>
</dbReference>
<keyword evidence="2" id="KW-0378">Hydrolase</keyword>
<comment type="caution">
    <text evidence="6">The sequence shown here is derived from an EMBL/GenBank/DDBJ whole genome shotgun (WGS) entry which is preliminary data.</text>
</comment>
<accession>A0A6P2CH66</accession>
<dbReference type="InterPro" id="IPR011042">
    <property type="entry name" value="6-blade_b-propeller_TolB-like"/>
</dbReference>
<dbReference type="InterPro" id="IPR013658">
    <property type="entry name" value="SGL"/>
</dbReference>
<dbReference type="PANTHER" id="PTHR47572">
    <property type="entry name" value="LIPOPROTEIN-RELATED"/>
    <property type="match status" value="1"/>
</dbReference>
<dbReference type="EMBL" id="QRCM01000001">
    <property type="protein sequence ID" value="TXG91905.1"/>
    <property type="molecule type" value="Genomic_DNA"/>
</dbReference>
<dbReference type="Pfam" id="PF08450">
    <property type="entry name" value="SGL"/>
    <property type="match status" value="1"/>
</dbReference>
<evidence type="ECO:0000313" key="6">
    <source>
        <dbReference type="EMBL" id="TXG91905.1"/>
    </source>
</evidence>
<dbReference type="RefSeq" id="WP_040774147.1">
    <property type="nucleotide sequence ID" value="NZ_QRCM01000001.1"/>
</dbReference>
<proteinExistence type="inferred from homology"/>
<keyword evidence="4" id="KW-0862">Zinc</keyword>
<dbReference type="InterPro" id="IPR051262">
    <property type="entry name" value="SMP-30/CGR1_Lactonase"/>
</dbReference>
<dbReference type="GO" id="GO:0016787">
    <property type="term" value="F:hydrolase activity"/>
    <property type="evidence" value="ECO:0007669"/>
    <property type="project" value="UniProtKB-KW"/>
</dbReference>
<dbReference type="PRINTS" id="PR01790">
    <property type="entry name" value="SMP30FAMILY"/>
</dbReference>
<feature type="active site" description="Proton donor/acceptor" evidence="3">
    <location>
        <position position="211"/>
    </location>
</feature>
<sequence length="301" mass="32730">MTREVRTVLDGFAYLECPRWRDDRIWFVDFYTYRVFSAREDGSDLRVEAEVPQQPSGLGWLPDGRLLVVSMRDRSILRREADGTLVTHADLTSFTEHPLNDMLVDESGRAWVGNFGFDIMRGADIEPTVLIRVDPDGTAAVVADDLWFPNGMALTGGGVLVVGETVGNRMTAFDVAPDGSLTGRREWARFGPLPSSRVFAQALPQAVLTPDGCCLDTEGAIWVADAVGGRVARVREGGEILEEISPGESGPANVFACMLGGSDGRTLYLCAAPDFSEDLRRDAREGALLAVRVDVPRAGLP</sequence>
<gene>
    <name evidence="6" type="ORF">DW322_19100</name>
</gene>
<dbReference type="Gene3D" id="2.120.10.30">
    <property type="entry name" value="TolB, C-terminal domain"/>
    <property type="match status" value="1"/>
</dbReference>
<dbReference type="InterPro" id="IPR005511">
    <property type="entry name" value="SMP-30"/>
</dbReference>
<evidence type="ECO:0000256" key="2">
    <source>
        <dbReference type="ARBA" id="ARBA00022801"/>
    </source>
</evidence>
<organism evidence="6 7">
    <name type="scientific">Rhodococcus rhodnii</name>
    <dbReference type="NCBI Taxonomy" id="38312"/>
    <lineage>
        <taxon>Bacteria</taxon>
        <taxon>Bacillati</taxon>
        <taxon>Actinomycetota</taxon>
        <taxon>Actinomycetes</taxon>
        <taxon>Mycobacteriales</taxon>
        <taxon>Nocardiaceae</taxon>
        <taxon>Rhodococcus</taxon>
    </lineage>
</organism>
<evidence type="ECO:0000256" key="1">
    <source>
        <dbReference type="ARBA" id="ARBA00008853"/>
    </source>
</evidence>
<protein>
    <submittedName>
        <fullName evidence="6">Gluconolactonase</fullName>
    </submittedName>
</protein>
<dbReference type="PANTHER" id="PTHR47572:SF4">
    <property type="entry name" value="LACTONASE DRP35"/>
    <property type="match status" value="1"/>
</dbReference>